<evidence type="ECO:0000256" key="1">
    <source>
        <dbReference type="PROSITE-ProRule" id="PRU00409"/>
    </source>
</evidence>
<dbReference type="PROSITE" id="PS50975">
    <property type="entry name" value="ATP_GRASP"/>
    <property type="match status" value="1"/>
</dbReference>
<feature type="transmembrane region" description="Helical" evidence="2">
    <location>
        <begin position="41"/>
        <end position="60"/>
    </location>
</feature>
<keyword evidence="1" id="KW-0067">ATP-binding</keyword>
<keyword evidence="1" id="KW-0547">Nucleotide-binding</keyword>
<dbReference type="Pfam" id="PF08443">
    <property type="entry name" value="RimK"/>
    <property type="match status" value="1"/>
</dbReference>
<reference evidence="4 5" key="1">
    <citation type="submission" date="2018-11" db="EMBL/GenBank/DDBJ databases">
        <title>Parancylomarina longa gen. nov., sp. nov., isolated from sediments of southern Okinawa.</title>
        <authorList>
            <person name="Fu T."/>
        </authorList>
    </citation>
    <scope>NUCLEOTIDE SEQUENCE [LARGE SCALE GENOMIC DNA]</scope>
    <source>
        <strain evidence="4 5">T3-2 S1-C</strain>
    </source>
</reference>
<dbReference type="GO" id="GO:0046872">
    <property type="term" value="F:metal ion binding"/>
    <property type="evidence" value="ECO:0007669"/>
    <property type="project" value="InterPro"/>
</dbReference>
<keyword evidence="5" id="KW-1185">Reference proteome</keyword>
<dbReference type="SUPFAM" id="SSF56059">
    <property type="entry name" value="Glutathione synthetase ATP-binding domain-like"/>
    <property type="match status" value="1"/>
</dbReference>
<dbReference type="EMBL" id="RJJX01000032">
    <property type="protein sequence ID" value="RUT72991.1"/>
    <property type="molecule type" value="Genomic_DNA"/>
</dbReference>
<evidence type="ECO:0000313" key="5">
    <source>
        <dbReference type="Proteomes" id="UP000282985"/>
    </source>
</evidence>
<dbReference type="InterPro" id="IPR011761">
    <property type="entry name" value="ATP-grasp"/>
</dbReference>
<protein>
    <recommendedName>
        <fullName evidence="3">ATP-grasp domain-containing protein</fullName>
    </recommendedName>
</protein>
<dbReference type="Gene3D" id="3.30.1490.20">
    <property type="entry name" value="ATP-grasp fold, A domain"/>
    <property type="match status" value="1"/>
</dbReference>
<dbReference type="AlphaFoldDB" id="A0A434AEZ8"/>
<comment type="caution">
    <text evidence="4">The sequence shown here is derived from an EMBL/GenBank/DDBJ whole genome shotgun (WGS) entry which is preliminary data.</text>
</comment>
<keyword evidence="2" id="KW-1133">Transmembrane helix</keyword>
<evidence type="ECO:0000259" key="3">
    <source>
        <dbReference type="PROSITE" id="PS50975"/>
    </source>
</evidence>
<name>A0A434AEZ8_9BACT</name>
<evidence type="ECO:0000256" key="2">
    <source>
        <dbReference type="SAM" id="Phobius"/>
    </source>
</evidence>
<keyword evidence="2" id="KW-0472">Membrane</keyword>
<dbReference type="Proteomes" id="UP000282985">
    <property type="component" value="Unassembled WGS sequence"/>
</dbReference>
<dbReference type="InterPro" id="IPR013815">
    <property type="entry name" value="ATP_grasp_subdomain_1"/>
</dbReference>
<proteinExistence type="predicted"/>
<feature type="domain" description="ATP-grasp" evidence="3">
    <location>
        <begin position="86"/>
        <end position="330"/>
    </location>
</feature>
<keyword evidence="2" id="KW-0812">Transmembrane</keyword>
<organism evidence="4 5">
    <name type="scientific">Ancylomarina longa</name>
    <dbReference type="NCBI Taxonomy" id="2487017"/>
    <lineage>
        <taxon>Bacteria</taxon>
        <taxon>Pseudomonadati</taxon>
        <taxon>Bacteroidota</taxon>
        <taxon>Bacteroidia</taxon>
        <taxon>Marinilabiliales</taxon>
        <taxon>Marinifilaceae</taxon>
        <taxon>Ancylomarina</taxon>
    </lineage>
</organism>
<dbReference type="GO" id="GO:0005524">
    <property type="term" value="F:ATP binding"/>
    <property type="evidence" value="ECO:0007669"/>
    <property type="project" value="UniProtKB-UniRule"/>
</dbReference>
<gene>
    <name evidence="4" type="ORF">DLK05_15595</name>
</gene>
<dbReference type="OrthoDB" id="9775266at2"/>
<accession>A0A434AEZ8</accession>
<dbReference type="InterPro" id="IPR013651">
    <property type="entry name" value="ATP-grasp_RimK-type"/>
</dbReference>
<sequence>MEVIVALYDQIFIYPFSYRYLIMKKKIKLPFLLSKWFHFEFWPFWIFYIPMFGYGLYLALKARSFAYFTATNPAMKFGGAFGMDKTKMLNCINKKYTPRGFLFKMEQNNNDLTELLKIYDLNFPIICKPNIGERGIGVEKLDNNLDLEKFIASHPEDILVQEFIDYPIELGIFYHRFPISKKDGITSIVHKEFLSITGNGKLRFGDLVKKNIRAKSRISYLKRKYESKWEQIIPSGISYKLEPIGNHNRGTKFLDGNHLINDQLVEVFRDISKPLDGYYYGRFDIKVKSIVDLYEGNNIKIIELNGTNSEPAHIYDPDYSIFKAYKEIIKHMKLVYDISKENRELGIKPDSFTKLFRGLLQHLR</sequence>
<evidence type="ECO:0000313" key="4">
    <source>
        <dbReference type="EMBL" id="RUT72991.1"/>
    </source>
</evidence>